<dbReference type="Proteomes" id="UP001570417">
    <property type="component" value="Unassembled WGS sequence"/>
</dbReference>
<sequence>MFLQRPTPNKDESLESFFIRVANKNGYEDVNRFLMATKRYLQDIDFSGFQTFPTNICKMNPVSAKNSSGSRTAALHKLSQMTYNKPADLTSLAINRTHLKYSPATCALIRGSEVIPRSLLRKESIPCCPQCLTEHGYASYLWHFEGYDYCHIHHLPLTRTCNCGADYDYRVSGLNGLCKECDAPLSSNASEVDKGIPSRVSNWLAGNQCEGLPDLPKSYRWGLIHWWNKTNDDMFSPSSFFDFYSNWPHTFHSMIEKEIEFNLEHAVVSRHELRLKDLLGRLFFSSVRLPERNLRYNIILSELLSYIDQNLWLDDGLLANLRMNALEAAIFMNCTVDEVASMVGQRILMPNRRIKPNTPIEVTEHLFHLGDIYCLWLAEFQTDEFNRSFYVSRW</sequence>
<name>A0ABV4N8Q6_9VIBR</name>
<feature type="domain" description="TniQ" evidence="1">
    <location>
        <begin position="5"/>
        <end position="157"/>
    </location>
</feature>
<evidence type="ECO:0000313" key="2">
    <source>
        <dbReference type="EMBL" id="MFA0567789.1"/>
    </source>
</evidence>
<dbReference type="RefSeq" id="WP_273297092.1">
    <property type="nucleotide sequence ID" value="NZ_JBFRUW010000016.1"/>
</dbReference>
<dbReference type="Pfam" id="PF06527">
    <property type="entry name" value="TniQ"/>
    <property type="match status" value="1"/>
</dbReference>
<protein>
    <submittedName>
        <fullName evidence="2">TniQ family protein</fullName>
    </submittedName>
</protein>
<evidence type="ECO:0000313" key="3">
    <source>
        <dbReference type="Proteomes" id="UP001570417"/>
    </source>
</evidence>
<evidence type="ECO:0000259" key="1">
    <source>
        <dbReference type="Pfam" id="PF06527"/>
    </source>
</evidence>
<organism evidence="2 3">
    <name type="scientific">Vibrio gallaecicus</name>
    <dbReference type="NCBI Taxonomy" id="552386"/>
    <lineage>
        <taxon>Bacteria</taxon>
        <taxon>Pseudomonadati</taxon>
        <taxon>Pseudomonadota</taxon>
        <taxon>Gammaproteobacteria</taxon>
        <taxon>Vibrionales</taxon>
        <taxon>Vibrionaceae</taxon>
        <taxon>Vibrio</taxon>
    </lineage>
</organism>
<keyword evidence="3" id="KW-1185">Reference proteome</keyword>
<reference evidence="2 3" key="1">
    <citation type="journal article" date="2024" name="ISME J.">
        <title>Tailless and filamentous prophages are predominant in marine Vibrio.</title>
        <authorList>
            <person name="Steensen K."/>
            <person name="Seneca J."/>
            <person name="Bartlau N."/>
            <person name="Yu X.A."/>
            <person name="Hussain F.A."/>
            <person name="Polz M.F."/>
        </authorList>
    </citation>
    <scope>NUCLEOTIDE SEQUENCE [LARGE SCALE GENOMIC DNA]</scope>
    <source>
        <strain evidence="2 3">10N.222.51.A1</strain>
    </source>
</reference>
<dbReference type="InterPro" id="IPR009492">
    <property type="entry name" value="TniQ"/>
</dbReference>
<accession>A0ABV4N8Q6</accession>
<comment type="caution">
    <text evidence="2">The sequence shown here is derived from an EMBL/GenBank/DDBJ whole genome shotgun (WGS) entry which is preliminary data.</text>
</comment>
<gene>
    <name evidence="2" type="ORF">AB4566_05845</name>
</gene>
<proteinExistence type="predicted"/>
<dbReference type="EMBL" id="JBFRUW010000016">
    <property type="protein sequence ID" value="MFA0567789.1"/>
    <property type="molecule type" value="Genomic_DNA"/>
</dbReference>